<dbReference type="Gene3D" id="3.40.630.30">
    <property type="match status" value="1"/>
</dbReference>
<dbReference type="PANTHER" id="PTHR47237">
    <property type="entry name" value="SLL0310 PROTEIN"/>
    <property type="match status" value="1"/>
</dbReference>
<dbReference type="Pfam" id="PF18014">
    <property type="entry name" value="Acetyltransf_18"/>
    <property type="match status" value="1"/>
</dbReference>
<gene>
    <name evidence="2" type="ordered locus">YN1551_0219</name>
</gene>
<dbReference type="InterPro" id="IPR052729">
    <property type="entry name" value="Acyl/Acetyltrans_Enzymes"/>
</dbReference>
<organism evidence="2 3">
    <name type="scientific">Saccharolobus islandicus (strain Y.N.15.51 / Yellowstone #2)</name>
    <name type="common">Sulfolobus islandicus</name>
    <dbReference type="NCBI Taxonomy" id="419942"/>
    <lineage>
        <taxon>Archaea</taxon>
        <taxon>Thermoproteota</taxon>
        <taxon>Thermoprotei</taxon>
        <taxon>Sulfolobales</taxon>
        <taxon>Sulfolobaceae</taxon>
        <taxon>Saccharolobus</taxon>
    </lineage>
</organism>
<dbReference type="Proteomes" id="UP000006818">
    <property type="component" value="Chromosome"/>
</dbReference>
<evidence type="ECO:0000313" key="2">
    <source>
        <dbReference type="EMBL" id="ACP47406.1"/>
    </source>
</evidence>
<dbReference type="GO" id="GO:0016747">
    <property type="term" value="F:acyltransferase activity, transferring groups other than amino-acyl groups"/>
    <property type="evidence" value="ECO:0007669"/>
    <property type="project" value="InterPro"/>
</dbReference>
<reference evidence="2 3" key="1">
    <citation type="journal article" date="2009" name="Proc. Natl. Acad. Sci. U.S.A.">
        <title>Biogeography of the Sulfolobus islandicus pan-genome.</title>
        <authorList>
            <person name="Reno M.L."/>
            <person name="Held N.L."/>
            <person name="Fields C.J."/>
            <person name="Burke P.V."/>
            <person name="Whitaker R.J."/>
        </authorList>
    </citation>
    <scope>NUCLEOTIDE SEQUENCE [LARGE SCALE GENOMIC DNA]</scope>
    <source>
        <strain evidence="3">Y.N.15.51 / Yellowstone #2</strain>
    </source>
</reference>
<dbReference type="PROSITE" id="PS51186">
    <property type="entry name" value="GNAT"/>
    <property type="match status" value="1"/>
</dbReference>
<dbReference type="InterPro" id="IPR000182">
    <property type="entry name" value="GNAT_dom"/>
</dbReference>
<proteinExistence type="predicted"/>
<feature type="domain" description="N-acetyltransferase" evidence="1">
    <location>
        <begin position="10"/>
        <end position="138"/>
    </location>
</feature>
<sequence>MSFLIILHNMIIRKIKREDLDNAAKVMVEAMNANLEGAKITFNLFLELGECLLAEEEGEIIATACYIPYKILSWIGNVAVKPRYQRKGYGKRLMSELLKLISTKVIRLDSTTEGYRLYRSLGFIEEYETILYELRDLKGSNNVKTSDKLEDWMMDLDKKAFGDDRGKLLGRINGLILYTQGGYGILSRNILGPLVAEDDFIAESIIRKAVELGARIIITIEDKTEFIEDLGGRRLYTCTRMMLGESINENRSLIYGIYRYAFG</sequence>
<dbReference type="HOGENOM" id="CLU_1056101_0_0_2"/>
<dbReference type="Pfam" id="PF13508">
    <property type="entry name" value="Acetyltransf_7"/>
    <property type="match status" value="1"/>
</dbReference>
<evidence type="ECO:0000259" key="1">
    <source>
        <dbReference type="PROSITE" id="PS51186"/>
    </source>
</evidence>
<name>C3NK04_SACI1</name>
<dbReference type="EMBL" id="CP001404">
    <property type="protein sequence ID" value="ACP47406.1"/>
    <property type="molecule type" value="Genomic_DNA"/>
</dbReference>
<dbReference type="SUPFAM" id="SSF55729">
    <property type="entry name" value="Acyl-CoA N-acyltransferases (Nat)"/>
    <property type="match status" value="1"/>
</dbReference>
<dbReference type="CDD" id="cd04301">
    <property type="entry name" value="NAT_SF"/>
    <property type="match status" value="1"/>
</dbReference>
<dbReference type="KEGG" id="sin:YN1551_0219"/>
<accession>C3NK04</accession>
<dbReference type="InterPro" id="IPR016181">
    <property type="entry name" value="Acyl_CoA_acyltransferase"/>
</dbReference>
<protein>
    <submittedName>
        <fullName evidence="2">GCN5-related N-acetyltransferase</fullName>
    </submittedName>
</protein>
<keyword evidence="2" id="KW-0808">Transferase</keyword>
<evidence type="ECO:0000313" key="3">
    <source>
        <dbReference type="Proteomes" id="UP000006818"/>
    </source>
</evidence>
<dbReference type="AlphaFoldDB" id="C3NK04"/>
<dbReference type="InterPro" id="IPR041496">
    <property type="entry name" value="YitH/HolE_GNAT"/>
</dbReference>
<dbReference type="PANTHER" id="PTHR47237:SF2">
    <property type="entry name" value="BLL4206 PROTEIN"/>
    <property type="match status" value="1"/>
</dbReference>
<dbReference type="Gene3D" id="3.40.630.90">
    <property type="match status" value="1"/>
</dbReference>